<feature type="region of interest" description="Disordered" evidence="1">
    <location>
        <begin position="1"/>
        <end position="32"/>
    </location>
</feature>
<dbReference type="PANTHER" id="PTHR36839">
    <property type="entry name" value="METALLO-BETA-LACTAMASE FAMILY PROTEIN (AFU_ORTHOLOGUE AFUA_5G12770)"/>
    <property type="match status" value="1"/>
</dbReference>
<dbReference type="EMBL" id="JALXTC010000007">
    <property type="protein sequence ID" value="MCT2116690.1"/>
    <property type="molecule type" value="Genomic_DNA"/>
</dbReference>
<proteinExistence type="predicted"/>
<reference evidence="3" key="1">
    <citation type="submission" date="2022-04" db="EMBL/GenBank/DDBJ databases">
        <title>Human microbiome associated bacterial genomes.</title>
        <authorList>
            <person name="Sandstrom S."/>
            <person name="Salamzade R."/>
            <person name="Kalan L.R."/>
        </authorList>
    </citation>
    <scope>NUCLEOTIDE SEQUENCE</scope>
    <source>
        <strain evidence="3">P3-SID1762</strain>
    </source>
</reference>
<evidence type="ECO:0000259" key="2">
    <source>
        <dbReference type="SMART" id="SM00849"/>
    </source>
</evidence>
<dbReference type="PANTHER" id="PTHR36839:SF1">
    <property type="entry name" value="METALLO-BETA-LACTAMASE FAMILY PROTEIN (AFU_ORTHOLOGUE AFUA_5G12770)"/>
    <property type="match status" value="1"/>
</dbReference>
<accession>A0AAW5Q3A3</accession>
<dbReference type="GO" id="GO:0016787">
    <property type="term" value="F:hydrolase activity"/>
    <property type="evidence" value="ECO:0007669"/>
    <property type="project" value="UniProtKB-KW"/>
</dbReference>
<organism evidence="3 4">
    <name type="scientific">Dietzia cinnamea</name>
    <dbReference type="NCBI Taxonomy" id="321318"/>
    <lineage>
        <taxon>Bacteria</taxon>
        <taxon>Bacillati</taxon>
        <taxon>Actinomycetota</taxon>
        <taxon>Actinomycetes</taxon>
        <taxon>Mycobacteriales</taxon>
        <taxon>Dietziaceae</taxon>
        <taxon>Dietzia</taxon>
    </lineage>
</organism>
<dbReference type="InterPro" id="IPR001279">
    <property type="entry name" value="Metallo-B-lactamas"/>
</dbReference>
<dbReference type="RefSeq" id="WP_259897245.1">
    <property type="nucleotide sequence ID" value="NZ_JALXTB010000019.1"/>
</dbReference>
<comment type="caution">
    <text evidence="3">The sequence shown here is derived from an EMBL/GenBank/DDBJ whole genome shotgun (WGS) entry which is preliminary data.</text>
</comment>
<dbReference type="Gene3D" id="3.60.15.10">
    <property type="entry name" value="Ribonuclease Z/Hydroxyacylglutathione hydrolase-like"/>
    <property type="match status" value="1"/>
</dbReference>
<evidence type="ECO:0000313" key="3">
    <source>
        <dbReference type="EMBL" id="MCT2116690.1"/>
    </source>
</evidence>
<dbReference type="SMART" id="SM00849">
    <property type="entry name" value="Lactamase_B"/>
    <property type="match status" value="1"/>
</dbReference>
<dbReference type="InterPro" id="IPR036866">
    <property type="entry name" value="RibonucZ/Hydroxyglut_hydro"/>
</dbReference>
<dbReference type="AlphaFoldDB" id="A0AAW5Q3A3"/>
<protein>
    <submittedName>
        <fullName evidence="3">Hydrolase</fullName>
    </submittedName>
</protein>
<feature type="compositionally biased region" description="Gly residues" evidence="1">
    <location>
        <begin position="11"/>
        <end position="30"/>
    </location>
</feature>
<sequence length="311" mass="33010">MSAARDAAAGFGSGSGSDSGSGRGSQGVGPGSVTQCATCGVERAEPLPEVCPICADERQYVPVAGQRWTTPEQSRAAGASIEFTERETDVIGLEQKDCPGIGQRPSLIRTDHGNVLVEVPNHISDEAVAAIRGWGGLSAIIASHPHMYGVQSLWSAAFDYCPVYVSAPDEEWLGLRPHNTIVWGGGHAAGPEDGGEIEILPGVRASQPGGHFPGSVVVHWTAPDGAGVLFSGDTIGTVADREWVTFMRSFPNWMPLSGAVVRRIADHVSRYEFERLYSNFGGCVPHDARGAVQRSAERYAAWVAGEYDHLT</sequence>
<keyword evidence="3" id="KW-0378">Hydrolase</keyword>
<dbReference type="Proteomes" id="UP001206890">
    <property type="component" value="Unassembled WGS sequence"/>
</dbReference>
<feature type="domain" description="Metallo-beta-lactamase" evidence="2">
    <location>
        <begin position="102"/>
        <end position="280"/>
    </location>
</feature>
<name>A0AAW5Q3A3_9ACTN</name>
<gene>
    <name evidence="3" type="ORF">M3D93_02815</name>
</gene>
<evidence type="ECO:0000313" key="4">
    <source>
        <dbReference type="Proteomes" id="UP001206890"/>
    </source>
</evidence>
<evidence type="ECO:0000256" key="1">
    <source>
        <dbReference type="SAM" id="MobiDB-lite"/>
    </source>
</evidence>
<feature type="compositionally biased region" description="Low complexity" evidence="1">
    <location>
        <begin position="1"/>
        <end position="10"/>
    </location>
</feature>
<dbReference type="SUPFAM" id="SSF56281">
    <property type="entry name" value="Metallo-hydrolase/oxidoreductase"/>
    <property type="match status" value="1"/>
</dbReference>